<dbReference type="EMBL" id="CM002872">
    <property type="protein sequence ID" value="KFK36744.1"/>
    <property type="molecule type" value="Genomic_DNA"/>
</dbReference>
<evidence type="ECO:0000313" key="5">
    <source>
        <dbReference type="EMBL" id="KFK36744.1"/>
    </source>
</evidence>
<dbReference type="PROSITE" id="PS51257">
    <property type="entry name" value="PROKAR_LIPOPROTEIN"/>
    <property type="match status" value="1"/>
</dbReference>
<comment type="function">
    <text evidence="2">Plant non-specific lipid-transfer proteins transfer phospholipids as well as galactolipids across membranes. May play a role in wax or cutin deposition in the cell walls of expanding epidermal cells and certain secretory tissues.</text>
</comment>
<dbReference type="AlphaFoldDB" id="A0A087H3P2"/>
<comment type="similarity">
    <text evidence="1 2">Belongs to the plant LTP family.</text>
</comment>
<dbReference type="GO" id="GO:0010143">
    <property type="term" value="P:cutin biosynthetic process"/>
    <property type="evidence" value="ECO:0007669"/>
    <property type="project" value="EnsemblPlants"/>
</dbReference>
<gene>
    <name evidence="5" type="ordered locus">AALP_Aa4g164000</name>
</gene>
<dbReference type="PROSITE" id="PS00597">
    <property type="entry name" value="PLANT_LTP"/>
    <property type="match status" value="1"/>
</dbReference>
<protein>
    <recommendedName>
        <fullName evidence="2">Non-specific lipid-transfer protein</fullName>
    </recommendedName>
</protein>
<dbReference type="eggNOG" id="ENOG502S4CI">
    <property type="taxonomic scope" value="Eukaryota"/>
</dbReference>
<proteinExistence type="inferred from homology"/>
<sequence>MAGVMKLACLVLACMIVAGPITSNATLACTTVNNNVLSCFGYLTQGGPLPVKCCTDIGNLKKLAGTTPDRQAACRCLQAAAKALGSRLNAGRAAGLPKACKVSVPFPISASTNCNSVS</sequence>
<keyword evidence="6" id="KW-1185">Reference proteome</keyword>
<dbReference type="Pfam" id="PF00234">
    <property type="entry name" value="Tryp_alpha_amyl"/>
    <property type="match status" value="1"/>
</dbReference>
<feature type="domain" description="Bifunctional inhibitor/plant lipid transfer protein/seed storage helical" evidence="4">
    <location>
        <begin position="29"/>
        <end position="114"/>
    </location>
</feature>
<reference evidence="6" key="1">
    <citation type="journal article" date="2015" name="Nat. Plants">
        <title>Genome expansion of Arabis alpina linked with retrotransposition and reduced symmetric DNA methylation.</title>
        <authorList>
            <person name="Willing E.M."/>
            <person name="Rawat V."/>
            <person name="Mandakova T."/>
            <person name="Maumus F."/>
            <person name="James G.V."/>
            <person name="Nordstroem K.J."/>
            <person name="Becker C."/>
            <person name="Warthmann N."/>
            <person name="Chica C."/>
            <person name="Szarzynska B."/>
            <person name="Zytnicki M."/>
            <person name="Albani M.C."/>
            <person name="Kiefer C."/>
            <person name="Bergonzi S."/>
            <person name="Castaings L."/>
            <person name="Mateos J.L."/>
            <person name="Berns M.C."/>
            <person name="Bujdoso N."/>
            <person name="Piofczyk T."/>
            <person name="de Lorenzo L."/>
            <person name="Barrero-Sicilia C."/>
            <person name="Mateos I."/>
            <person name="Piednoel M."/>
            <person name="Hagmann J."/>
            <person name="Chen-Min-Tao R."/>
            <person name="Iglesias-Fernandez R."/>
            <person name="Schuster S.C."/>
            <person name="Alonso-Blanco C."/>
            <person name="Roudier F."/>
            <person name="Carbonero P."/>
            <person name="Paz-Ares J."/>
            <person name="Davis S.J."/>
            <person name="Pecinka A."/>
            <person name="Quesneville H."/>
            <person name="Colot V."/>
            <person name="Lysak M.A."/>
            <person name="Weigel D."/>
            <person name="Coupland G."/>
            <person name="Schneeberger K."/>
        </authorList>
    </citation>
    <scope>NUCLEOTIDE SEQUENCE [LARGE SCALE GENOMIC DNA]</scope>
    <source>
        <strain evidence="6">cv. Pajares</strain>
    </source>
</reference>
<keyword evidence="3" id="KW-0732">Signal</keyword>
<dbReference type="InterPro" id="IPR036312">
    <property type="entry name" value="Bifun_inhib/LTP/seed_sf"/>
</dbReference>
<dbReference type="InterPro" id="IPR016140">
    <property type="entry name" value="Bifunc_inhib/LTP/seed_store"/>
</dbReference>
<dbReference type="GO" id="GO:0009414">
    <property type="term" value="P:response to water deprivation"/>
    <property type="evidence" value="ECO:0007669"/>
    <property type="project" value="EnsemblPlants"/>
</dbReference>
<organism evidence="5 6">
    <name type="scientific">Arabis alpina</name>
    <name type="common">Alpine rock-cress</name>
    <dbReference type="NCBI Taxonomy" id="50452"/>
    <lineage>
        <taxon>Eukaryota</taxon>
        <taxon>Viridiplantae</taxon>
        <taxon>Streptophyta</taxon>
        <taxon>Embryophyta</taxon>
        <taxon>Tracheophyta</taxon>
        <taxon>Spermatophyta</taxon>
        <taxon>Magnoliopsida</taxon>
        <taxon>eudicotyledons</taxon>
        <taxon>Gunneridae</taxon>
        <taxon>Pentapetalae</taxon>
        <taxon>rosids</taxon>
        <taxon>malvids</taxon>
        <taxon>Brassicales</taxon>
        <taxon>Brassicaceae</taxon>
        <taxon>Arabideae</taxon>
        <taxon>Arabis</taxon>
    </lineage>
</organism>
<dbReference type="GO" id="GO:0009505">
    <property type="term" value="C:plant-type cell wall"/>
    <property type="evidence" value="ECO:0007669"/>
    <property type="project" value="EnsemblPlants"/>
</dbReference>
<dbReference type="GO" id="GO:0009507">
    <property type="term" value="C:chloroplast"/>
    <property type="evidence" value="ECO:0007669"/>
    <property type="project" value="EnsemblPlants"/>
</dbReference>
<dbReference type="OrthoDB" id="1890443at2759"/>
<dbReference type="Gramene" id="KFK36744">
    <property type="protein sequence ID" value="KFK36744"/>
    <property type="gene ID" value="AALP_AA4G164000"/>
</dbReference>
<dbReference type="PRINTS" id="PR00382">
    <property type="entry name" value="LIPIDTRNSFER"/>
</dbReference>
<dbReference type="OMA" id="TVEFISC"/>
<keyword evidence="2" id="KW-0813">Transport</keyword>
<evidence type="ECO:0000256" key="3">
    <source>
        <dbReference type="SAM" id="SignalP"/>
    </source>
</evidence>
<name>A0A087H3P2_ARAAL</name>
<feature type="chain" id="PRO_5001822825" description="Non-specific lipid-transfer protein" evidence="3">
    <location>
        <begin position="24"/>
        <end position="118"/>
    </location>
</feature>
<dbReference type="Gene3D" id="1.10.110.10">
    <property type="entry name" value="Plant lipid-transfer and hydrophobic proteins"/>
    <property type="match status" value="1"/>
</dbReference>
<dbReference type="SUPFAM" id="SSF47699">
    <property type="entry name" value="Bifunctional inhibitor/lipid-transfer protein/seed storage 2S albumin"/>
    <property type="match status" value="1"/>
</dbReference>
<keyword evidence="2" id="KW-0446">Lipid-binding</keyword>
<dbReference type="CDD" id="cd01960">
    <property type="entry name" value="nsLTP1"/>
    <property type="match status" value="1"/>
</dbReference>
<accession>A0A087H3P2</accession>
<evidence type="ECO:0000256" key="1">
    <source>
        <dbReference type="ARBA" id="ARBA00009748"/>
    </source>
</evidence>
<evidence type="ECO:0000256" key="2">
    <source>
        <dbReference type="RuleBase" id="RU000628"/>
    </source>
</evidence>
<dbReference type="GO" id="GO:0006869">
    <property type="term" value="P:lipid transport"/>
    <property type="evidence" value="ECO:0007669"/>
    <property type="project" value="InterPro"/>
</dbReference>
<evidence type="ECO:0000259" key="4">
    <source>
        <dbReference type="SMART" id="SM00499"/>
    </source>
</evidence>
<dbReference type="GO" id="GO:0090627">
    <property type="term" value="P:plant epidermal cell differentiation"/>
    <property type="evidence" value="ECO:0007669"/>
    <property type="project" value="EnsemblPlants"/>
</dbReference>
<dbReference type="PANTHER" id="PTHR33076">
    <property type="entry name" value="NON-SPECIFIC LIPID-TRANSFER PROTEIN 2-RELATED"/>
    <property type="match status" value="1"/>
</dbReference>
<dbReference type="GO" id="GO:0008289">
    <property type="term" value="F:lipid binding"/>
    <property type="evidence" value="ECO:0007669"/>
    <property type="project" value="UniProtKB-KW"/>
</dbReference>
<dbReference type="InterPro" id="IPR000528">
    <property type="entry name" value="Plant_nsLTP"/>
</dbReference>
<evidence type="ECO:0000313" key="6">
    <source>
        <dbReference type="Proteomes" id="UP000029120"/>
    </source>
</evidence>
<dbReference type="SMART" id="SM00499">
    <property type="entry name" value="AAI"/>
    <property type="match status" value="1"/>
</dbReference>
<feature type="signal peptide" evidence="3">
    <location>
        <begin position="1"/>
        <end position="23"/>
    </location>
</feature>
<dbReference type="Proteomes" id="UP000029120">
    <property type="component" value="Chromosome 4"/>
</dbReference>